<dbReference type="HOGENOM" id="CLU_1880657_0_0_1"/>
<name>E9J7W8_SOLIN</name>
<evidence type="ECO:0000313" key="1">
    <source>
        <dbReference type="EMBL" id="EFZ11087.1"/>
    </source>
</evidence>
<reference evidence="1" key="1">
    <citation type="journal article" date="2011" name="Proc. Natl. Acad. Sci. U.S.A.">
        <title>The genome of the fire ant Solenopsis invicta.</title>
        <authorList>
            <person name="Wurm Y."/>
            <person name="Wang J."/>
            <person name="Riba-Grognuz O."/>
            <person name="Corona M."/>
            <person name="Nygaard S."/>
            <person name="Hunt B.G."/>
            <person name="Ingram K.K."/>
            <person name="Falquet L."/>
            <person name="Nipitwattanaphon M."/>
            <person name="Gotzek D."/>
            <person name="Dijkstra M.B."/>
            <person name="Oettler J."/>
            <person name="Comtesse F."/>
            <person name="Shih C.J."/>
            <person name="Wu W.J."/>
            <person name="Yang C.C."/>
            <person name="Thomas J."/>
            <person name="Beaudoing E."/>
            <person name="Pradervand S."/>
            <person name="Flegel V."/>
            <person name="Cook E.D."/>
            <person name="Fabbretti R."/>
            <person name="Stockinger H."/>
            <person name="Long L."/>
            <person name="Farmerie W.G."/>
            <person name="Oakey J."/>
            <person name="Boomsma J.J."/>
            <person name="Pamilo P."/>
            <person name="Yi S.V."/>
            <person name="Heinze J."/>
            <person name="Goodisman M.A."/>
            <person name="Farinelli L."/>
            <person name="Harshman K."/>
            <person name="Hulo N."/>
            <person name="Cerutti L."/>
            <person name="Xenarios I."/>
            <person name="Shoemaker D."/>
            <person name="Keller L."/>
        </authorList>
    </citation>
    <scope>NUCLEOTIDE SEQUENCE [LARGE SCALE GENOMIC DNA]</scope>
</reference>
<gene>
    <name evidence="1" type="ORF">SINV_14289</name>
</gene>
<dbReference type="AlphaFoldDB" id="E9J7W8"/>
<proteinExistence type="predicted"/>
<protein>
    <submittedName>
        <fullName evidence="1">Uncharacterized protein</fullName>
    </submittedName>
</protein>
<organism>
    <name type="scientific">Solenopsis invicta</name>
    <name type="common">Red imported fire ant</name>
    <name type="synonym">Solenopsis wagneri</name>
    <dbReference type="NCBI Taxonomy" id="13686"/>
    <lineage>
        <taxon>Eukaryota</taxon>
        <taxon>Metazoa</taxon>
        <taxon>Ecdysozoa</taxon>
        <taxon>Arthropoda</taxon>
        <taxon>Hexapoda</taxon>
        <taxon>Insecta</taxon>
        <taxon>Pterygota</taxon>
        <taxon>Neoptera</taxon>
        <taxon>Endopterygota</taxon>
        <taxon>Hymenoptera</taxon>
        <taxon>Apocrita</taxon>
        <taxon>Aculeata</taxon>
        <taxon>Formicoidea</taxon>
        <taxon>Formicidae</taxon>
        <taxon>Myrmicinae</taxon>
        <taxon>Solenopsis</taxon>
    </lineage>
</organism>
<accession>E9J7W8</accession>
<feature type="non-terminal residue" evidence="1">
    <location>
        <position position="1"/>
    </location>
</feature>
<sequence length="136" mass="15660">RVINRLRRTARPYCALSAPQAPPIATSAVNNQDRTSYLFQGDYIRYPALHELSSKYGVAGSDQVPLPARLDELREHIRREIRKTWIFTAVVQGLNVSLYGADLNRIHNLDADLQLHLLRKYQHALDRKVQIMSRVK</sequence>
<dbReference type="EMBL" id="GL768663">
    <property type="protein sequence ID" value="EFZ11087.1"/>
    <property type="molecule type" value="Genomic_DNA"/>
</dbReference>
<feature type="non-terminal residue" evidence="1">
    <location>
        <position position="136"/>
    </location>
</feature>